<dbReference type="Proteomes" id="UP000235786">
    <property type="component" value="Unassembled WGS sequence"/>
</dbReference>
<dbReference type="OrthoDB" id="10254945at2759"/>
<evidence type="ECO:0000313" key="3">
    <source>
        <dbReference type="Proteomes" id="UP000235786"/>
    </source>
</evidence>
<evidence type="ECO:0000313" key="2">
    <source>
        <dbReference type="EMBL" id="PMD47327.1"/>
    </source>
</evidence>
<accession>A0A2J6S991</accession>
<name>A0A2J6S991_HYAVF</name>
<dbReference type="EMBL" id="KZ613938">
    <property type="protein sequence ID" value="PMD47327.1"/>
    <property type="molecule type" value="Genomic_DNA"/>
</dbReference>
<dbReference type="AlphaFoldDB" id="A0A2J6S991"/>
<evidence type="ECO:0000256" key="1">
    <source>
        <dbReference type="SAM" id="MobiDB-lite"/>
    </source>
</evidence>
<proteinExistence type="predicted"/>
<feature type="region of interest" description="Disordered" evidence="1">
    <location>
        <begin position="487"/>
        <end position="508"/>
    </location>
</feature>
<keyword evidence="3" id="KW-1185">Reference proteome</keyword>
<organism evidence="2 3">
    <name type="scientific">Hyaloscypha variabilis (strain UAMH 11265 / GT02V1 / F)</name>
    <name type="common">Meliniomyces variabilis</name>
    <dbReference type="NCBI Taxonomy" id="1149755"/>
    <lineage>
        <taxon>Eukaryota</taxon>
        <taxon>Fungi</taxon>
        <taxon>Dikarya</taxon>
        <taxon>Ascomycota</taxon>
        <taxon>Pezizomycotina</taxon>
        <taxon>Leotiomycetes</taxon>
        <taxon>Helotiales</taxon>
        <taxon>Hyaloscyphaceae</taxon>
        <taxon>Hyaloscypha</taxon>
        <taxon>Hyaloscypha variabilis</taxon>
    </lineage>
</organism>
<gene>
    <name evidence="2" type="ORF">L207DRAFT_576113</name>
</gene>
<protein>
    <submittedName>
        <fullName evidence="2">Uncharacterized protein</fullName>
    </submittedName>
</protein>
<sequence>MHPKAWDIQELILAKALNTDSVRKSDLRNPLHKFFLPGRWEVPKDEYEALLPSMRLASHLIEVSMPYLSNFIPSDQLHRNLTPKRRNADGTYSGYTVQLRTDNVSLMKLEETRKELDTISECVSWQVNDEMYRTLSWQGITRTVFDAPRPWAEITPEETKRSDDRVKNQGHTRRKLTIGIMGEYVGALKHFAQLAPGSEAHVRTVFLAAITMTHEIGHAVFQQDFRSLDHDPTQGYEPWVGNDCWAELGLSYIGWIFNGYNPMPCAIGSVDHPWDFGAPFAWFKQFTLDEHPLYETAYSIRIQYLQEVLSTEFWDSLGDPKASNFSEEAKKKLDPMARSAEPQPAIAMLPQWKWTRFDGVLWKTKFNDRRAGGKPVVTCNEIIWEQAQLKIRYPHTRPTLWNGDPNPRINLFELGDENEDKDLKVGPSTKLYTEPSLNSLQRENLPRREMDDGFISPDLPGPQDRLTNVALTVRYLPETIVIRAPRSSSKSYVNDPNDPEKGERFDDEDYDPNDLTAILFNKGDHKIAKITREQAFKYCQDRNIRFGLDYKNDETWQRSRLDRSDPKELALIQRIAQYSFTRLEERFAASPLETVLVKEFRRDVHDWDDEHLMDFCTENGLSTSGNMQDRMARVRNWMETSFTDGRDSLTGREARTLAQTVAGYQTLGHSDLSKWTECDFMVFFKNKKLPTWGTRDTWEQRLYRFEEEIEMGGNVSRWPINQDALGIVLRTHGGVETYRFEANPARTSVAILKTELLVIGMFPSDSSIDLYFGADRRNALEDDKPLSFYQGRNFKDLWLEVHPAEIDADCTPEADKAPVVYEPPAPIRRIKSVKGQSLVRRPDPSLKRTYDIMEGSVAPTITERIQQIGQLASRLTQATEAGGGREILHPHLRGRKSTSGAEILDNLEDLRAEKIEALKQTLGTGKENEAPSDDENDEIPRGHESTYMAATYRSIRPNCS</sequence>
<dbReference type="STRING" id="1149755.A0A2J6S991"/>
<feature type="region of interest" description="Disordered" evidence="1">
    <location>
        <begin position="922"/>
        <end position="947"/>
    </location>
</feature>
<reference evidence="2 3" key="1">
    <citation type="submission" date="2016-04" db="EMBL/GenBank/DDBJ databases">
        <title>A degradative enzymes factory behind the ericoid mycorrhizal symbiosis.</title>
        <authorList>
            <consortium name="DOE Joint Genome Institute"/>
            <person name="Martino E."/>
            <person name="Morin E."/>
            <person name="Grelet G."/>
            <person name="Kuo A."/>
            <person name="Kohler A."/>
            <person name="Daghino S."/>
            <person name="Barry K."/>
            <person name="Choi C."/>
            <person name="Cichocki N."/>
            <person name="Clum A."/>
            <person name="Copeland A."/>
            <person name="Hainaut M."/>
            <person name="Haridas S."/>
            <person name="Labutti K."/>
            <person name="Lindquist E."/>
            <person name="Lipzen A."/>
            <person name="Khouja H.-R."/>
            <person name="Murat C."/>
            <person name="Ohm R."/>
            <person name="Olson A."/>
            <person name="Spatafora J."/>
            <person name="Veneault-Fourrey C."/>
            <person name="Henrissat B."/>
            <person name="Grigoriev I."/>
            <person name="Martin F."/>
            <person name="Perotto S."/>
        </authorList>
    </citation>
    <scope>NUCLEOTIDE SEQUENCE [LARGE SCALE GENOMIC DNA]</scope>
    <source>
        <strain evidence="2 3">F</strain>
    </source>
</reference>